<proteinExistence type="predicted"/>
<dbReference type="AlphaFoldDB" id="A0A7C4VLH4"/>
<dbReference type="Proteomes" id="UP000885759">
    <property type="component" value="Unassembled WGS sequence"/>
</dbReference>
<dbReference type="InterPro" id="IPR036397">
    <property type="entry name" value="RNaseH_sf"/>
</dbReference>
<dbReference type="Gene3D" id="3.30.420.10">
    <property type="entry name" value="Ribonuclease H-like superfamily/Ribonuclease H"/>
    <property type="match status" value="1"/>
</dbReference>
<dbReference type="InterPro" id="IPR001584">
    <property type="entry name" value="Integrase_cat-core"/>
</dbReference>
<dbReference type="GO" id="GO:0003676">
    <property type="term" value="F:nucleic acid binding"/>
    <property type="evidence" value="ECO:0007669"/>
    <property type="project" value="InterPro"/>
</dbReference>
<dbReference type="InterPro" id="IPR012337">
    <property type="entry name" value="RNaseH-like_sf"/>
</dbReference>
<reference evidence="2" key="1">
    <citation type="journal article" date="2020" name="mSystems">
        <title>Genome- and Community-Level Interaction Insights into Carbon Utilization and Element Cycling Functions of Hydrothermarchaeota in Hydrothermal Sediment.</title>
        <authorList>
            <person name="Zhou Z."/>
            <person name="Liu Y."/>
            <person name="Xu W."/>
            <person name="Pan J."/>
            <person name="Luo Z.H."/>
            <person name="Li M."/>
        </authorList>
    </citation>
    <scope>NUCLEOTIDE SEQUENCE [LARGE SCALE GENOMIC DNA]</scope>
    <source>
        <strain evidence="2">HyVt-570</strain>
    </source>
</reference>
<dbReference type="InterPro" id="IPR009057">
    <property type="entry name" value="Homeodomain-like_sf"/>
</dbReference>
<dbReference type="GO" id="GO:0015074">
    <property type="term" value="P:DNA integration"/>
    <property type="evidence" value="ECO:0007669"/>
    <property type="project" value="InterPro"/>
</dbReference>
<dbReference type="PANTHER" id="PTHR35004">
    <property type="entry name" value="TRANSPOSASE RV3428C-RELATED"/>
    <property type="match status" value="1"/>
</dbReference>
<organism evidence="2">
    <name type="scientific">Oceanithermus profundus</name>
    <dbReference type="NCBI Taxonomy" id="187137"/>
    <lineage>
        <taxon>Bacteria</taxon>
        <taxon>Thermotogati</taxon>
        <taxon>Deinococcota</taxon>
        <taxon>Deinococci</taxon>
        <taxon>Thermales</taxon>
        <taxon>Thermaceae</taxon>
        <taxon>Oceanithermus</taxon>
    </lineage>
</organism>
<feature type="domain" description="Integrase catalytic" evidence="1">
    <location>
        <begin position="128"/>
        <end position="308"/>
    </location>
</feature>
<dbReference type="Pfam" id="PF13683">
    <property type="entry name" value="rve_3"/>
    <property type="match status" value="1"/>
</dbReference>
<comment type="caution">
    <text evidence="2">The sequence shown here is derived from an EMBL/GenBank/DDBJ whole genome shotgun (WGS) entry which is preliminary data.</text>
</comment>
<dbReference type="InterPro" id="IPR047656">
    <property type="entry name" value="IS481-like_transpos"/>
</dbReference>
<sequence>MNSHKNARLTFEGRRILVSRIIHEGLPVREAAKAQGVSPRTAYKWLRRFREEGETGLYDYSSRPHRSPRRTPGEIRRQVVELRRRRWPYHAIAFRLNLSKGTVGRILRDEGLNRLSVLEPKPPPKRFEVKAPGVLLHLDTKKLARFKRPGHRVTQNRKDRNRSPGWSYVFAAVDDHSRLAYGETKDNERKEQAAAFLLSALRYYRRMGIRVRAVMTDNARVFQSGRFQRVLRWLGIQHKTTPPYTPRVNGKVERFIRTLLNEWAYAHAYPSSEARDAYLPQWLHYYNWHRPHCSLGNQAPVSRLGLSVNNVVRLHS</sequence>
<dbReference type="EMBL" id="DRPZ01000214">
    <property type="protein sequence ID" value="HGY10062.1"/>
    <property type="molecule type" value="Genomic_DNA"/>
</dbReference>
<dbReference type="PROSITE" id="PS50994">
    <property type="entry name" value="INTEGRASE"/>
    <property type="match status" value="1"/>
</dbReference>
<evidence type="ECO:0000259" key="1">
    <source>
        <dbReference type="PROSITE" id="PS50994"/>
    </source>
</evidence>
<protein>
    <submittedName>
        <fullName evidence="2">IS481 family transposase</fullName>
    </submittedName>
</protein>
<name>A0A7C4VLH4_9DEIN</name>
<accession>A0A7C4VLH4</accession>
<dbReference type="SUPFAM" id="SSF53098">
    <property type="entry name" value="Ribonuclease H-like"/>
    <property type="match status" value="1"/>
</dbReference>
<dbReference type="SUPFAM" id="SSF46689">
    <property type="entry name" value="Homeodomain-like"/>
    <property type="match status" value="1"/>
</dbReference>
<gene>
    <name evidence="2" type="ORF">ENK37_08450</name>
</gene>
<dbReference type="NCBIfam" id="NF033577">
    <property type="entry name" value="transpos_IS481"/>
    <property type="match status" value="1"/>
</dbReference>
<dbReference type="PANTHER" id="PTHR35004:SF7">
    <property type="entry name" value="INTEGRASE PROTEIN"/>
    <property type="match status" value="1"/>
</dbReference>
<dbReference type="Pfam" id="PF13011">
    <property type="entry name" value="LZ_Tnp_IS481"/>
    <property type="match status" value="1"/>
</dbReference>
<evidence type="ECO:0000313" key="2">
    <source>
        <dbReference type="EMBL" id="HGY10062.1"/>
    </source>
</evidence>
<dbReference type="InterPro" id="IPR024967">
    <property type="entry name" value="DNA-bd_IS481-type"/>
</dbReference>